<keyword evidence="5 12" id="KW-0963">Cytoplasm</keyword>
<dbReference type="EMBL" id="JADIKI010000022">
    <property type="protein sequence ID" value="MFK2854891.1"/>
    <property type="molecule type" value="Genomic_DNA"/>
</dbReference>
<keyword evidence="14" id="KW-1185">Reference proteome</keyword>
<dbReference type="InterPro" id="IPR002481">
    <property type="entry name" value="FUR"/>
</dbReference>
<name>A0ABW8IKU1_9GAMM</name>
<evidence type="ECO:0000256" key="3">
    <source>
        <dbReference type="ARBA" id="ARBA00011738"/>
    </source>
</evidence>
<evidence type="ECO:0000313" key="13">
    <source>
        <dbReference type="EMBL" id="MFK2854891.1"/>
    </source>
</evidence>
<keyword evidence="11 12" id="KW-0804">Transcription</keyword>
<evidence type="ECO:0000256" key="9">
    <source>
        <dbReference type="ARBA" id="ARBA00023015"/>
    </source>
</evidence>
<keyword evidence="8 12" id="KW-0862">Zinc</keyword>
<evidence type="ECO:0000256" key="11">
    <source>
        <dbReference type="ARBA" id="ARBA00023163"/>
    </source>
</evidence>
<gene>
    <name evidence="12 13" type="primary">fur</name>
    <name evidence="13" type="ORF">ISP18_09850</name>
</gene>
<evidence type="ECO:0000256" key="12">
    <source>
        <dbReference type="RuleBase" id="RU364037"/>
    </source>
</evidence>
<dbReference type="RefSeq" id="WP_380010231.1">
    <property type="nucleotide sequence ID" value="NZ_JADIKI010000022.1"/>
</dbReference>
<protein>
    <recommendedName>
        <fullName evidence="4 12">Ferric uptake regulation protein</fullName>
    </recommendedName>
</protein>
<evidence type="ECO:0000256" key="8">
    <source>
        <dbReference type="ARBA" id="ARBA00022833"/>
    </source>
</evidence>
<dbReference type="InterPro" id="IPR036390">
    <property type="entry name" value="WH_DNA-bd_sf"/>
</dbReference>
<dbReference type="InterPro" id="IPR036388">
    <property type="entry name" value="WH-like_DNA-bd_sf"/>
</dbReference>
<evidence type="ECO:0000256" key="7">
    <source>
        <dbReference type="ARBA" id="ARBA00022723"/>
    </source>
</evidence>
<comment type="similarity">
    <text evidence="2 12">Belongs to the Fur family.</text>
</comment>
<keyword evidence="6 12" id="KW-0678">Repressor</keyword>
<keyword evidence="12" id="KW-0408">Iron</keyword>
<evidence type="ECO:0000256" key="5">
    <source>
        <dbReference type="ARBA" id="ARBA00022490"/>
    </source>
</evidence>
<evidence type="ECO:0000256" key="6">
    <source>
        <dbReference type="ARBA" id="ARBA00022491"/>
    </source>
</evidence>
<evidence type="ECO:0000256" key="4">
    <source>
        <dbReference type="ARBA" id="ARBA00020910"/>
    </source>
</evidence>
<dbReference type="InterPro" id="IPR043135">
    <property type="entry name" value="Fur_C"/>
</dbReference>
<dbReference type="PANTHER" id="PTHR33202">
    <property type="entry name" value="ZINC UPTAKE REGULATION PROTEIN"/>
    <property type="match status" value="1"/>
</dbReference>
<sequence length="139" mass="16085">MEQETQELRKAGLKVTHPRMRILQIFEEDGVRHLTAEDVYKKLLAHQEDIGLATVYRVLTQFEAAGILSKHNFEGGQAVYELDRGQHHDHMIDVDSGKVIEFVSEEIERLQREIAAKHGYEIQDHSLVLYVKPLGNRKR</sequence>
<dbReference type="SUPFAM" id="SSF46785">
    <property type="entry name" value="Winged helix' DNA-binding domain"/>
    <property type="match status" value="1"/>
</dbReference>
<evidence type="ECO:0000256" key="10">
    <source>
        <dbReference type="ARBA" id="ARBA00023125"/>
    </source>
</evidence>
<accession>A0ABW8IKU1</accession>
<evidence type="ECO:0000256" key="2">
    <source>
        <dbReference type="ARBA" id="ARBA00007957"/>
    </source>
</evidence>
<evidence type="ECO:0000313" key="14">
    <source>
        <dbReference type="Proteomes" id="UP001620409"/>
    </source>
</evidence>
<reference evidence="13 14" key="1">
    <citation type="submission" date="2020-10" db="EMBL/GenBank/DDBJ databases">
        <title>Phylogeny of dyella-like bacteria.</title>
        <authorList>
            <person name="Fu J."/>
        </authorList>
    </citation>
    <scope>NUCLEOTIDE SEQUENCE [LARGE SCALE GENOMIC DNA]</scope>
    <source>
        <strain evidence="13 14">DHG40</strain>
    </source>
</reference>
<dbReference type="CDD" id="cd07153">
    <property type="entry name" value="Fur_like"/>
    <property type="match status" value="1"/>
</dbReference>
<dbReference type="Pfam" id="PF01475">
    <property type="entry name" value="FUR"/>
    <property type="match status" value="1"/>
</dbReference>
<keyword evidence="10 12" id="KW-0238">DNA-binding</keyword>
<dbReference type="Gene3D" id="3.30.1490.190">
    <property type="match status" value="1"/>
</dbReference>
<keyword evidence="9 12" id="KW-0805">Transcription regulation</keyword>
<dbReference type="PANTHER" id="PTHR33202:SF2">
    <property type="entry name" value="FERRIC UPTAKE REGULATION PROTEIN"/>
    <property type="match status" value="1"/>
</dbReference>
<proteinExistence type="inferred from homology"/>
<comment type="subunit">
    <text evidence="3 12">Homodimer.</text>
</comment>
<dbReference type="Proteomes" id="UP001620409">
    <property type="component" value="Unassembled WGS sequence"/>
</dbReference>
<keyword evidence="7 12" id="KW-0479">Metal-binding</keyword>
<comment type="subcellular location">
    <subcellularLocation>
        <location evidence="1 12">Cytoplasm</location>
    </subcellularLocation>
</comment>
<organism evidence="13 14">
    <name type="scientific">Dyella humi</name>
    <dbReference type="NCBI Taxonomy" id="1770547"/>
    <lineage>
        <taxon>Bacteria</taxon>
        <taxon>Pseudomonadati</taxon>
        <taxon>Pseudomonadota</taxon>
        <taxon>Gammaproteobacteria</taxon>
        <taxon>Lysobacterales</taxon>
        <taxon>Rhodanobacteraceae</taxon>
        <taxon>Dyella</taxon>
    </lineage>
</organism>
<dbReference type="Gene3D" id="1.10.10.10">
    <property type="entry name" value="Winged helix-like DNA-binding domain superfamily/Winged helix DNA-binding domain"/>
    <property type="match status" value="1"/>
</dbReference>
<comment type="caution">
    <text evidence="13">The sequence shown here is derived from an EMBL/GenBank/DDBJ whole genome shotgun (WGS) entry which is preliminary data.</text>
</comment>
<dbReference type="NCBIfam" id="NF006999">
    <property type="entry name" value="PRK09462.1"/>
    <property type="match status" value="1"/>
</dbReference>
<evidence type="ECO:0000256" key="1">
    <source>
        <dbReference type="ARBA" id="ARBA00004496"/>
    </source>
</evidence>